<evidence type="ECO:0000256" key="7">
    <source>
        <dbReference type="SAM" id="Phobius"/>
    </source>
</evidence>
<dbReference type="CDD" id="cd03390">
    <property type="entry name" value="PAP2_containing_1_like"/>
    <property type="match status" value="1"/>
</dbReference>
<feature type="domain" description="Phosphatidic acid phosphatase type 2/haloperoxidase" evidence="8">
    <location>
        <begin position="122"/>
        <end position="265"/>
    </location>
</feature>
<dbReference type="HOGENOM" id="CLU_021458_6_0_1"/>
<dbReference type="AlphaFoldDB" id="A0A0C2XI12"/>
<dbReference type="FunFam" id="1.20.144.10:FF:000017">
    <property type="entry name" value="Diacylglycerol pyrophosphate phosphatase 1"/>
    <property type="match status" value="1"/>
</dbReference>
<dbReference type="OrthoDB" id="8907274at2759"/>
<reference evidence="9 10" key="1">
    <citation type="submission" date="2014-04" db="EMBL/GenBank/DDBJ databases">
        <title>Evolutionary Origins and Diversification of the Mycorrhizal Mutualists.</title>
        <authorList>
            <consortium name="DOE Joint Genome Institute"/>
            <consortium name="Mycorrhizal Genomics Consortium"/>
            <person name="Kohler A."/>
            <person name="Kuo A."/>
            <person name="Nagy L.G."/>
            <person name="Floudas D."/>
            <person name="Copeland A."/>
            <person name="Barry K.W."/>
            <person name="Cichocki N."/>
            <person name="Veneault-Fourrey C."/>
            <person name="LaButti K."/>
            <person name="Lindquist E.A."/>
            <person name="Lipzen A."/>
            <person name="Lundell T."/>
            <person name="Morin E."/>
            <person name="Murat C."/>
            <person name="Riley R."/>
            <person name="Ohm R."/>
            <person name="Sun H."/>
            <person name="Tunlid A."/>
            <person name="Henrissat B."/>
            <person name="Grigoriev I.V."/>
            <person name="Hibbett D.S."/>
            <person name="Martin F."/>
        </authorList>
    </citation>
    <scope>NUCLEOTIDE SEQUENCE [LARGE SCALE GENOMIC DNA]</scope>
    <source>
        <strain evidence="9 10">Koide BX008</strain>
    </source>
</reference>
<dbReference type="SMART" id="SM00014">
    <property type="entry name" value="acidPPc"/>
    <property type="match status" value="1"/>
</dbReference>
<comment type="subcellular location">
    <subcellularLocation>
        <location evidence="1">Membrane</location>
        <topology evidence="1">Multi-pass membrane protein</topology>
    </subcellularLocation>
</comment>
<dbReference type="Pfam" id="PF01569">
    <property type="entry name" value="PAP2"/>
    <property type="match status" value="1"/>
</dbReference>
<keyword evidence="3 7" id="KW-0812">Transmembrane</keyword>
<dbReference type="InParanoid" id="A0A0C2XI12"/>
<dbReference type="STRING" id="946122.A0A0C2XI12"/>
<evidence type="ECO:0000256" key="4">
    <source>
        <dbReference type="ARBA" id="ARBA00022989"/>
    </source>
</evidence>
<dbReference type="GO" id="GO:0046839">
    <property type="term" value="P:phospholipid dephosphorylation"/>
    <property type="evidence" value="ECO:0007669"/>
    <property type="project" value="TreeGrafter"/>
</dbReference>
<evidence type="ECO:0000256" key="5">
    <source>
        <dbReference type="ARBA" id="ARBA00023136"/>
    </source>
</evidence>
<dbReference type="PANTHER" id="PTHR10165:SF35">
    <property type="entry name" value="RE23632P"/>
    <property type="match status" value="1"/>
</dbReference>
<evidence type="ECO:0000313" key="10">
    <source>
        <dbReference type="Proteomes" id="UP000054549"/>
    </source>
</evidence>
<dbReference type="EMBL" id="KN818228">
    <property type="protein sequence ID" value="KIL68598.1"/>
    <property type="molecule type" value="Genomic_DNA"/>
</dbReference>
<evidence type="ECO:0000256" key="3">
    <source>
        <dbReference type="ARBA" id="ARBA00022692"/>
    </source>
</evidence>
<sequence>MAYSPLHSFRSPVMPSFSLRYPDKETKPPMSAARRRKLIFSYIPDWTLTIALAALFFSLDPLQGFRREFSLQDISIRHPYAVHERVPNVALYFICIVAPLVLQPIISFVTVRSWWDIHNATLGLILSLATTGAITQFVKLTVGRPRPDFIDRCQPPANATDPPFGLSVWTICTQTDSYIMKDGFRSFFSGHSSLSFAGLGFFSFYLAGKMHLFDKRGHTGKTWLALSPLSAAALVAISRTMDSRHHWHDVLVGAIVGTVLAYFCYRQYFPSLASELAHHPHGPRIKEEDVGLPTHIESSGAGYDNIGHNYELSGTIPRPEIGPLEEIWKSDGTAEPSMPAKRSNNSSGHLPQDGRVSPRS</sequence>
<name>A0A0C2XI12_AMAMK</name>
<accession>A0A0C2XI12</accession>
<feature type="transmembrane region" description="Helical" evidence="7">
    <location>
        <begin position="39"/>
        <end position="59"/>
    </location>
</feature>
<dbReference type="PANTHER" id="PTHR10165">
    <property type="entry name" value="LIPID PHOSPHATE PHOSPHATASE"/>
    <property type="match status" value="1"/>
</dbReference>
<dbReference type="InterPro" id="IPR000326">
    <property type="entry name" value="PAP2/HPO"/>
</dbReference>
<feature type="transmembrane region" description="Helical" evidence="7">
    <location>
        <begin position="89"/>
        <end position="109"/>
    </location>
</feature>
<keyword evidence="5 7" id="KW-0472">Membrane</keyword>
<dbReference type="Gene3D" id="1.20.144.10">
    <property type="entry name" value="Phosphatidic acid phosphatase type 2/haloperoxidase"/>
    <property type="match status" value="1"/>
</dbReference>
<protein>
    <recommendedName>
        <fullName evidence="8">Phosphatidic acid phosphatase type 2/haloperoxidase domain-containing protein</fullName>
    </recommendedName>
</protein>
<dbReference type="GO" id="GO:0016020">
    <property type="term" value="C:membrane"/>
    <property type="evidence" value="ECO:0007669"/>
    <property type="project" value="UniProtKB-SubCell"/>
</dbReference>
<organism evidence="9 10">
    <name type="scientific">Amanita muscaria (strain Koide BX008)</name>
    <dbReference type="NCBI Taxonomy" id="946122"/>
    <lineage>
        <taxon>Eukaryota</taxon>
        <taxon>Fungi</taxon>
        <taxon>Dikarya</taxon>
        <taxon>Basidiomycota</taxon>
        <taxon>Agaricomycotina</taxon>
        <taxon>Agaricomycetes</taxon>
        <taxon>Agaricomycetidae</taxon>
        <taxon>Agaricales</taxon>
        <taxon>Pluteineae</taxon>
        <taxon>Amanitaceae</taxon>
        <taxon>Amanita</taxon>
    </lineage>
</organism>
<dbReference type="Proteomes" id="UP000054549">
    <property type="component" value="Unassembled WGS sequence"/>
</dbReference>
<feature type="transmembrane region" description="Helical" evidence="7">
    <location>
        <begin position="220"/>
        <end position="241"/>
    </location>
</feature>
<keyword evidence="10" id="KW-1185">Reference proteome</keyword>
<gene>
    <name evidence="9" type="ORF">M378DRAFT_158421</name>
</gene>
<dbReference type="SUPFAM" id="SSF48317">
    <property type="entry name" value="Acid phosphatase/Vanadium-dependent haloperoxidase"/>
    <property type="match status" value="1"/>
</dbReference>
<dbReference type="InterPro" id="IPR036938">
    <property type="entry name" value="PAP2/HPO_sf"/>
</dbReference>
<keyword evidence="4 7" id="KW-1133">Transmembrane helix</keyword>
<feature type="transmembrane region" description="Helical" evidence="7">
    <location>
        <begin position="187"/>
        <end position="208"/>
    </location>
</feature>
<proteinExistence type="inferred from homology"/>
<dbReference type="FunCoup" id="A0A0C2XI12">
    <property type="interactions" value="76"/>
</dbReference>
<dbReference type="GO" id="GO:0008195">
    <property type="term" value="F:phosphatidate phosphatase activity"/>
    <property type="evidence" value="ECO:0007669"/>
    <property type="project" value="TreeGrafter"/>
</dbReference>
<comment type="similarity">
    <text evidence="2">Belongs to the PA-phosphatase related phosphoesterase family.</text>
</comment>
<feature type="region of interest" description="Disordered" evidence="6">
    <location>
        <begin position="323"/>
        <end position="360"/>
    </location>
</feature>
<evidence type="ECO:0000259" key="8">
    <source>
        <dbReference type="SMART" id="SM00014"/>
    </source>
</evidence>
<evidence type="ECO:0000256" key="1">
    <source>
        <dbReference type="ARBA" id="ARBA00004141"/>
    </source>
</evidence>
<evidence type="ECO:0000313" key="9">
    <source>
        <dbReference type="EMBL" id="KIL68598.1"/>
    </source>
</evidence>
<evidence type="ECO:0000256" key="2">
    <source>
        <dbReference type="ARBA" id="ARBA00008816"/>
    </source>
</evidence>
<feature type="transmembrane region" description="Helical" evidence="7">
    <location>
        <begin position="247"/>
        <end position="265"/>
    </location>
</feature>
<dbReference type="GO" id="GO:0006644">
    <property type="term" value="P:phospholipid metabolic process"/>
    <property type="evidence" value="ECO:0007669"/>
    <property type="project" value="InterPro"/>
</dbReference>
<dbReference type="InterPro" id="IPR043216">
    <property type="entry name" value="PAP-like"/>
</dbReference>
<evidence type="ECO:0000256" key="6">
    <source>
        <dbReference type="SAM" id="MobiDB-lite"/>
    </source>
</evidence>